<keyword evidence="2" id="KW-0012">Acyltransferase</keyword>
<dbReference type="Gene3D" id="3.30.559.10">
    <property type="entry name" value="Chloramphenicol acetyltransferase-like domain"/>
    <property type="match status" value="2"/>
</dbReference>
<reference evidence="3" key="1">
    <citation type="submission" date="2019-10" db="EMBL/GenBank/DDBJ databases">
        <authorList>
            <person name="Zhang R."/>
            <person name="Pan Y."/>
            <person name="Wang J."/>
            <person name="Ma R."/>
            <person name="Yu S."/>
        </authorList>
    </citation>
    <scope>NUCLEOTIDE SEQUENCE</scope>
    <source>
        <strain evidence="3">LA-IB0</strain>
        <tissue evidence="3">Leaf</tissue>
    </source>
</reference>
<comment type="caution">
    <text evidence="3">The sequence shown here is derived from an EMBL/GenBank/DDBJ whole genome shotgun (WGS) entry which is preliminary data.</text>
</comment>
<keyword evidence="1" id="KW-0808">Transferase</keyword>
<dbReference type="PANTHER" id="PTHR31625">
    <property type="match status" value="1"/>
</dbReference>
<evidence type="ECO:0000256" key="2">
    <source>
        <dbReference type="ARBA" id="ARBA00023315"/>
    </source>
</evidence>
<sequence>MPSSMKITVVERCSISPPPHSVAASSLPLTFLDIPWLLFSPTKPLFFYNFPISTAHFIHSILPNLKHSLSLTLQHFFPLAGNFSPSAAEPSLEYTENDSICLTVTEAAAAAGEFSNLAGDHSRPARDFNRLVPVLKNETDSKESLLSIQITVFPESGICMGFTLRHVVADGRTFNNFLRTWASLTKSGEIMEIDQLLAFHDRLVIRDPIGLKSKFLKELWNIKVPQKGSIEANGSTYDMLRATFVMSPQEMEKIKKWILTRSEKLFGSTQLLLSPYVLTCAFVWVCWMKTHWSTSDEYDESIHYFGFIAGGITRLDYVVPNIYVGNCVGFGRSEAKKTELMGENGLAYAGKAIGDAIKKLNKDLLGGAENWISEWKALRESELHVMVTGSPKVGSYGLDFGWGKPMKIEEVSIGITGAISLCEGREVVGSIEIGLALPQSKMDAFSTLFNKELETSERSNFEGLAEDFNGYNGDELISSEDVKGSEWKMRNPLFPKMCILHDSTFCWEDLGILQNVYPTSFHNVKVFIPSQGHWIKKPPRDTSPYIRLTFTADLPYPLSFTFRNSQDL</sequence>
<dbReference type="GO" id="GO:0016747">
    <property type="term" value="F:acyltransferase activity, transferring groups other than amino-acyl groups"/>
    <property type="evidence" value="ECO:0007669"/>
    <property type="project" value="UniProtKB-ARBA"/>
</dbReference>
<protein>
    <submittedName>
        <fullName evidence="3">Uncharacterized protein</fullName>
    </submittedName>
</protein>
<dbReference type="InterPro" id="IPR023213">
    <property type="entry name" value="CAT-like_dom_sf"/>
</dbReference>
<proteinExistence type="predicted"/>
<gene>
    <name evidence="3" type="ORF">BUALT_Bualt18G0018600</name>
</gene>
<dbReference type="Pfam" id="PF02458">
    <property type="entry name" value="Transferase"/>
    <property type="match status" value="1"/>
</dbReference>
<keyword evidence="4" id="KW-1185">Reference proteome</keyword>
<evidence type="ECO:0000313" key="4">
    <source>
        <dbReference type="Proteomes" id="UP000826271"/>
    </source>
</evidence>
<name>A0AAV6W872_9LAMI</name>
<dbReference type="EMBL" id="WHWC01000018">
    <property type="protein sequence ID" value="KAG8364642.1"/>
    <property type="molecule type" value="Genomic_DNA"/>
</dbReference>
<evidence type="ECO:0000313" key="3">
    <source>
        <dbReference type="EMBL" id="KAG8364642.1"/>
    </source>
</evidence>
<evidence type="ECO:0000256" key="1">
    <source>
        <dbReference type="ARBA" id="ARBA00022679"/>
    </source>
</evidence>
<dbReference type="AlphaFoldDB" id="A0AAV6W872"/>
<accession>A0AAV6W872</accession>
<dbReference type="InterPro" id="IPR051504">
    <property type="entry name" value="Plant_metabolite_acyltrans"/>
</dbReference>
<organism evidence="3 4">
    <name type="scientific">Buddleja alternifolia</name>
    <dbReference type="NCBI Taxonomy" id="168488"/>
    <lineage>
        <taxon>Eukaryota</taxon>
        <taxon>Viridiplantae</taxon>
        <taxon>Streptophyta</taxon>
        <taxon>Embryophyta</taxon>
        <taxon>Tracheophyta</taxon>
        <taxon>Spermatophyta</taxon>
        <taxon>Magnoliopsida</taxon>
        <taxon>eudicotyledons</taxon>
        <taxon>Gunneridae</taxon>
        <taxon>Pentapetalae</taxon>
        <taxon>asterids</taxon>
        <taxon>lamiids</taxon>
        <taxon>Lamiales</taxon>
        <taxon>Scrophulariaceae</taxon>
        <taxon>Buddlejeae</taxon>
        <taxon>Buddleja</taxon>
    </lineage>
</organism>
<dbReference type="Proteomes" id="UP000826271">
    <property type="component" value="Unassembled WGS sequence"/>
</dbReference>